<feature type="region of interest" description="Disordered" evidence="5">
    <location>
        <begin position="1133"/>
        <end position="1204"/>
    </location>
</feature>
<keyword evidence="11" id="KW-1185">Reference proteome</keyword>
<feature type="compositionally biased region" description="Low complexity" evidence="5">
    <location>
        <begin position="78"/>
        <end position="98"/>
    </location>
</feature>
<dbReference type="Pfam" id="PF13886">
    <property type="entry name" value="TM7S3_TM198"/>
    <property type="match status" value="1"/>
</dbReference>
<feature type="region of interest" description="Disordered" evidence="5">
    <location>
        <begin position="715"/>
        <end position="792"/>
    </location>
</feature>
<sequence>MRQFKLSSLATFAACGALIVQAVRAPRDVTQGSDASTTLTTAERQSSLSTTTAVISSTEDGATGADYTTGNSATITSSATGDSAAAANSTSADSTRTTVTAPAVTGNSSSASNASTPTSTTIASAPLNTSAAGGNATSADHLPLQPKITPGLGVAGVVLIIFGAIYGFIGIRQSWIHVFLSAAFLGGLAVSLLVIYLMSLPVSTGIQGGYVVAAILTGAVLGLFSIAFTEWTEGLGGLLGGFSFSMWLLTLKPGGLLEGTGPKVGLICALCAAFYALSFIKHVRIYVLIANIAFSGATALMLGIDCFTRVDINDNAFPTSTSTYPITHALRAETAVIPVVWLLGVLSQFRFWNVISQRLKTEDQIRDEERLREEEADAEAGKRMGEITARELSEWERMYGGDLPRRKVKGVLTINKISEPESGSETDISGHGQEEHSAIASTGREDADDSKQNSTRDYASDLISIRGSELNVLRARSRQWFASRKPNMSSSILAGPFVNSSGSISSVAGVKDEYEWSVTSEDHHDSKPKEATGQQSKENPKSLEAQQIGDDQTEQGQEHVSVPVFAEHSLTDSQGTGLASALPEANGENVESQAEESPQERSINPIDKTVPSPSKAGQEQETEKQELKEETLKRFSAHKTRIGSSYRTYEWTKQVPAGESLEAEPIQPLSTGSSETLLSDEATVPVHVDQLLQTPLNAAPPPAGQRHALTGEEAFRLNKHRRRSNAPKSSSHSRNRTWDFKDSTTPILGHRHRPDMHSRSVSLGKLPQPPTQQRGFRKTSIPQNTNTVSPRQQVVVDKFKGPALQSSPSLLDIQDSMVRNKLSSISLPQDPWFANGKSGRLRSRSFAVTSQPLGSPAHNESAGNVALSPRRASRERQQQLMTQASQAAYAHHKRRLERRPDPTMLGTPDLIACQSSSLGQTPRRPQHHSSSLVGRPQSDPHNDMHREMMRRMQARYLHPVFFLIFLSFPVLSAPVISSSSNLPGPRGWVGSVSVGAAQGSGPLSLGPSRAVLGLEPEAGRRRNSSHRQIAAFRLSSSPPPSASTSIHSCSHRSWASSTFSPTSRSRILRPPAARLANPVDYVPRITPVPLSHTSQVSDEHLPLEARRDSSPLLSLSERRRSRLSYTPSSLVVERSHVESESGRTSVALPPGRRSGTFERHLQQEGQSTAMNGLPNSTKGMEESNTKPPQQAHLADPTHPPRHVQSQVSLLSQSQVASIPSSTAHGLPGVEADVAEELAWGPAHPCFPHVNPHVPINSKEYLTTRIIRIRRDWMVKGDLAPTFSNLYPEILDPLLPEQEFRKIVATVNNELIQAFNPFSIRNFIDAVLGLLTGWLWEDIGASGVKHRLKNIEAWLENWNREVGAKTGVRVWGLRRTAYLSLDIQIPDPKVGVVQSEDPSLTGTRPNTAADGT</sequence>
<dbReference type="PANTHER" id="PTHR39469:SF1">
    <property type="entry name" value="DUF4203 DOMAIN-CONTAINING PROTEIN"/>
    <property type="match status" value="1"/>
</dbReference>
<evidence type="ECO:0000313" key="10">
    <source>
        <dbReference type="EMBL" id="TQB71177.1"/>
    </source>
</evidence>
<evidence type="ECO:0000256" key="4">
    <source>
        <dbReference type="ARBA" id="ARBA00023136"/>
    </source>
</evidence>
<feature type="transmembrane region" description="Helical" evidence="6">
    <location>
        <begin position="956"/>
        <end position="976"/>
    </location>
</feature>
<feature type="compositionally biased region" description="Polar residues" evidence="5">
    <location>
        <begin position="1395"/>
        <end position="1405"/>
    </location>
</feature>
<feature type="region of interest" description="Disordered" evidence="5">
    <location>
        <begin position="572"/>
        <end position="629"/>
    </location>
</feature>
<dbReference type="InterPro" id="IPR025256">
    <property type="entry name" value="TM7S3/TM198-like_dom"/>
</dbReference>
<dbReference type="GO" id="GO:0016020">
    <property type="term" value="C:membrane"/>
    <property type="evidence" value="ECO:0007669"/>
    <property type="project" value="UniProtKB-SubCell"/>
</dbReference>
<keyword evidence="2 6" id="KW-0812">Transmembrane</keyword>
<dbReference type="PANTHER" id="PTHR39469">
    <property type="entry name" value="CHROMOSOME 1, WHOLE GENOME SHOTGUN SEQUENCE"/>
    <property type="match status" value="1"/>
</dbReference>
<evidence type="ECO:0000256" key="1">
    <source>
        <dbReference type="ARBA" id="ARBA00004141"/>
    </source>
</evidence>
<organism evidence="10 11">
    <name type="scientific">Monascus purpureus</name>
    <name type="common">Red mold</name>
    <name type="synonym">Monascus anka</name>
    <dbReference type="NCBI Taxonomy" id="5098"/>
    <lineage>
        <taxon>Eukaryota</taxon>
        <taxon>Fungi</taxon>
        <taxon>Dikarya</taxon>
        <taxon>Ascomycota</taxon>
        <taxon>Pezizomycotina</taxon>
        <taxon>Eurotiomycetes</taxon>
        <taxon>Eurotiomycetidae</taxon>
        <taxon>Eurotiales</taxon>
        <taxon>Aspergillaceae</taxon>
        <taxon>Monascus</taxon>
    </lineage>
</organism>
<feature type="region of interest" description="Disordered" evidence="5">
    <location>
        <begin position="850"/>
        <end position="943"/>
    </location>
</feature>
<feature type="transmembrane region" description="Helical" evidence="6">
    <location>
        <begin position="210"/>
        <end position="228"/>
    </location>
</feature>
<keyword evidence="4 6" id="KW-0472">Membrane</keyword>
<feature type="domain" description="Golgin subfamily A member 7/ERF4" evidence="8">
    <location>
        <begin position="1265"/>
        <end position="1381"/>
    </location>
</feature>
<feature type="compositionally biased region" description="Basic and acidic residues" evidence="5">
    <location>
        <begin position="432"/>
        <end position="451"/>
    </location>
</feature>
<reference evidence="10 11" key="1">
    <citation type="submission" date="2019-06" db="EMBL/GenBank/DDBJ databases">
        <title>Wine fermentation using esterase from Monascus purpureus.</title>
        <authorList>
            <person name="Geng C."/>
            <person name="Zhang Y."/>
        </authorList>
    </citation>
    <scope>NUCLEOTIDE SEQUENCE [LARGE SCALE GENOMIC DNA]</scope>
    <source>
        <strain evidence="10">HQ1</strain>
    </source>
</reference>
<evidence type="ECO:0000256" key="7">
    <source>
        <dbReference type="SAM" id="SignalP"/>
    </source>
</evidence>
<dbReference type="EMBL" id="VIFY01000087">
    <property type="protein sequence ID" value="TQB71177.1"/>
    <property type="molecule type" value="Genomic_DNA"/>
</dbReference>
<feature type="chain" id="PRO_5021313047" evidence="7">
    <location>
        <begin position="26"/>
        <end position="1411"/>
    </location>
</feature>
<dbReference type="Proteomes" id="UP000319663">
    <property type="component" value="Unassembled WGS sequence"/>
</dbReference>
<feature type="compositionally biased region" description="Polar residues" evidence="5">
    <location>
        <begin position="780"/>
        <end position="792"/>
    </location>
</feature>
<comment type="subcellular location">
    <subcellularLocation>
        <location evidence="1">Membrane</location>
        <topology evidence="1">Multi-pass membrane protein</topology>
    </subcellularLocation>
</comment>
<dbReference type="InterPro" id="IPR019383">
    <property type="entry name" value="Golgin_A_7/ERF4"/>
</dbReference>
<feature type="region of interest" description="Disordered" evidence="5">
    <location>
        <begin position="28"/>
        <end position="54"/>
    </location>
</feature>
<feature type="compositionally biased region" description="Polar residues" evidence="5">
    <location>
        <begin position="1163"/>
        <end position="1178"/>
    </location>
</feature>
<feature type="compositionally biased region" description="Polar residues" evidence="5">
    <location>
        <begin position="589"/>
        <end position="602"/>
    </location>
</feature>
<evidence type="ECO:0000313" key="11">
    <source>
        <dbReference type="Proteomes" id="UP000319663"/>
    </source>
</evidence>
<evidence type="ECO:0000256" key="5">
    <source>
        <dbReference type="SAM" id="MobiDB-lite"/>
    </source>
</evidence>
<keyword evidence="7" id="KW-0732">Signal</keyword>
<protein>
    <submittedName>
        <fullName evidence="10">Uncharacterized protein</fullName>
    </submittedName>
</protein>
<feature type="transmembrane region" description="Helical" evidence="6">
    <location>
        <begin position="178"/>
        <end position="198"/>
    </location>
</feature>
<feature type="compositionally biased region" description="Low complexity" evidence="5">
    <location>
        <begin position="107"/>
        <end position="126"/>
    </location>
</feature>
<evidence type="ECO:0000259" key="8">
    <source>
        <dbReference type="Pfam" id="PF10256"/>
    </source>
</evidence>
<proteinExistence type="predicted"/>
<feature type="domain" description="TM7S3/TM198-like" evidence="9">
    <location>
        <begin position="156"/>
        <end position="349"/>
    </location>
</feature>
<feature type="region of interest" description="Disordered" evidence="5">
    <location>
        <begin position="1391"/>
        <end position="1411"/>
    </location>
</feature>
<feature type="region of interest" description="Disordered" evidence="5">
    <location>
        <begin position="414"/>
        <end position="455"/>
    </location>
</feature>
<feature type="signal peptide" evidence="7">
    <location>
        <begin position="1"/>
        <end position="25"/>
    </location>
</feature>
<evidence type="ECO:0000259" key="9">
    <source>
        <dbReference type="Pfam" id="PF13886"/>
    </source>
</evidence>
<comment type="caution">
    <text evidence="10">The sequence shown here is derived from an EMBL/GenBank/DDBJ whole genome shotgun (WGS) entry which is preliminary data.</text>
</comment>
<accession>A0A507QTP8</accession>
<name>A0A507QTP8_MONPU</name>
<evidence type="ECO:0000256" key="3">
    <source>
        <dbReference type="ARBA" id="ARBA00022989"/>
    </source>
</evidence>
<keyword evidence="3 6" id="KW-1133">Transmembrane helix</keyword>
<feature type="transmembrane region" description="Helical" evidence="6">
    <location>
        <begin position="151"/>
        <end position="171"/>
    </location>
</feature>
<gene>
    <name evidence="10" type="ORF">MPDQ_007767</name>
</gene>
<dbReference type="STRING" id="5098.A0A507QTP8"/>
<dbReference type="Pfam" id="PF10256">
    <property type="entry name" value="Erf4"/>
    <property type="match status" value="1"/>
</dbReference>
<feature type="compositionally biased region" description="Basic and acidic residues" evidence="5">
    <location>
        <begin position="518"/>
        <end position="530"/>
    </location>
</feature>
<feature type="compositionally biased region" description="Basic residues" evidence="5">
    <location>
        <begin position="717"/>
        <end position="735"/>
    </location>
</feature>
<feature type="compositionally biased region" description="Polar residues" evidence="5">
    <location>
        <begin position="30"/>
        <end position="54"/>
    </location>
</feature>
<evidence type="ECO:0000256" key="2">
    <source>
        <dbReference type="ARBA" id="ARBA00022692"/>
    </source>
</evidence>
<feature type="transmembrane region" description="Helical" evidence="6">
    <location>
        <begin position="263"/>
        <end position="280"/>
    </location>
</feature>
<feature type="region of interest" description="Disordered" evidence="5">
    <location>
        <begin position="518"/>
        <end position="557"/>
    </location>
</feature>
<feature type="region of interest" description="Disordered" evidence="5">
    <location>
        <begin position="78"/>
        <end position="127"/>
    </location>
</feature>
<evidence type="ECO:0000256" key="6">
    <source>
        <dbReference type="SAM" id="Phobius"/>
    </source>
</evidence>
<feature type="transmembrane region" description="Helical" evidence="6">
    <location>
        <begin position="235"/>
        <end position="251"/>
    </location>
</feature>
<feature type="transmembrane region" description="Helical" evidence="6">
    <location>
        <begin position="335"/>
        <end position="352"/>
    </location>
</feature>
<feature type="transmembrane region" description="Helical" evidence="6">
    <location>
        <begin position="285"/>
        <end position="304"/>
    </location>
</feature>